<dbReference type="Gene3D" id="3.30.1600.10">
    <property type="entry name" value="SIR2/SIRT2 'Small Domain"/>
    <property type="match status" value="1"/>
</dbReference>
<dbReference type="STRING" id="45354.A0A1L0DPY8"/>
<evidence type="ECO:0000256" key="7">
    <source>
        <dbReference type="PIRSR" id="PIRSR037938-1"/>
    </source>
</evidence>
<dbReference type="PROSITE" id="PS50305">
    <property type="entry name" value="SIRTUIN"/>
    <property type="match status" value="1"/>
</dbReference>
<dbReference type="InterPro" id="IPR017328">
    <property type="entry name" value="Sirtuin_class_I"/>
</dbReference>
<feature type="domain" description="Deacetylase sirtuin-type" evidence="12">
    <location>
        <begin position="1"/>
        <end position="262"/>
    </location>
</feature>
<dbReference type="InterPro" id="IPR029035">
    <property type="entry name" value="DHS-like_NAD/FAD-binding_dom"/>
</dbReference>
<feature type="active site" description="Proton acceptor" evidence="7 10">
    <location>
        <position position="126"/>
    </location>
</feature>
<dbReference type="PROSITE" id="PS51257">
    <property type="entry name" value="PROKAR_LIPOPROTEIN"/>
    <property type="match status" value="1"/>
</dbReference>
<evidence type="ECO:0000313" key="13">
    <source>
        <dbReference type="EMBL" id="SGZ57888.1"/>
    </source>
</evidence>
<feature type="binding site" evidence="9 10">
    <location>
        <position position="165"/>
    </location>
    <ligand>
        <name>Zn(2+)</name>
        <dbReference type="ChEBI" id="CHEBI:29105"/>
    </ligand>
</feature>
<comment type="catalytic activity">
    <reaction evidence="6">
        <text>N(6)-acetyl-L-lysyl-[protein] + NAD(+) + H2O = 2''-O-acetyl-ADP-D-ribose + nicotinamide + L-lysyl-[protein]</text>
        <dbReference type="Rhea" id="RHEA:43636"/>
        <dbReference type="Rhea" id="RHEA-COMP:9752"/>
        <dbReference type="Rhea" id="RHEA-COMP:10731"/>
        <dbReference type="ChEBI" id="CHEBI:15377"/>
        <dbReference type="ChEBI" id="CHEBI:17154"/>
        <dbReference type="ChEBI" id="CHEBI:29969"/>
        <dbReference type="ChEBI" id="CHEBI:57540"/>
        <dbReference type="ChEBI" id="CHEBI:61930"/>
        <dbReference type="ChEBI" id="CHEBI:83767"/>
        <dbReference type="EC" id="2.3.1.286"/>
    </reaction>
</comment>
<feature type="binding site" evidence="9 10">
    <location>
        <position position="162"/>
    </location>
    <ligand>
        <name>Zn(2+)</name>
        <dbReference type="ChEBI" id="CHEBI:29105"/>
    </ligand>
</feature>
<dbReference type="GO" id="GO:0005634">
    <property type="term" value="C:nucleus"/>
    <property type="evidence" value="ECO:0007669"/>
    <property type="project" value="TreeGrafter"/>
</dbReference>
<dbReference type="EC" id="2.3.1.286" evidence="6"/>
<feature type="binding site" evidence="8">
    <location>
        <begin position="227"/>
        <end position="229"/>
    </location>
    <ligand>
        <name>NAD(+)</name>
        <dbReference type="ChEBI" id="CHEBI:57540"/>
    </ligand>
</feature>
<dbReference type="InterPro" id="IPR026590">
    <property type="entry name" value="Ssirtuin_cat_dom"/>
</dbReference>
<feature type="binding site" evidence="9 10">
    <location>
        <position position="137"/>
    </location>
    <ligand>
        <name>Zn(2+)</name>
        <dbReference type="ChEBI" id="CHEBI:29105"/>
    </ligand>
</feature>
<feature type="region of interest" description="Disordered" evidence="11">
    <location>
        <begin position="282"/>
        <end position="349"/>
    </location>
</feature>
<evidence type="ECO:0000256" key="9">
    <source>
        <dbReference type="PIRSR" id="PIRSR037938-3"/>
    </source>
</evidence>
<dbReference type="InterPro" id="IPR026591">
    <property type="entry name" value="Sirtuin_cat_small_dom_sf"/>
</dbReference>
<dbReference type="PANTHER" id="PTHR11085">
    <property type="entry name" value="NAD-DEPENDENT PROTEIN DEACYLASE SIRTUIN-5, MITOCHONDRIAL-RELATED"/>
    <property type="match status" value="1"/>
</dbReference>
<keyword evidence="14" id="KW-1185">Reference proteome</keyword>
<dbReference type="PANTHER" id="PTHR11085:SF6">
    <property type="entry name" value="NAD-DEPENDENT PROTEIN DEACETYLASE SIRTUIN-2"/>
    <property type="match status" value="1"/>
</dbReference>
<evidence type="ECO:0000256" key="11">
    <source>
        <dbReference type="SAM" id="MobiDB-lite"/>
    </source>
</evidence>
<sequence length="349" mass="39351">MEKLLTPLVDAIKKKKKVTFFLGAGVSTSCGIPDFRSPKTGLYANLKKLNLPHPEAVFDIDFFRENPKPFYSLCEELYPGNFLPSKFHFLLKLFEDKKLLKRIYTQNIDTLERIAGVSSDYIVEAHGSFADNHCIDCNRQMSVDVLKEQMSQKEINNGIPKCPKCKGHVKPDIVFFGEMLPKRFSELWDIDCDEVEVAVVAGTSLTVYPFASLPSEVAEDTLRVLVNNEVVGDFDQELENDIVLQLDCDTIAQLLAEELDWHVELADLITAATEEFEKRKTISKSESAQERAEEIAKAVRDAGRNPEKSEKSAEAENLRKDPKTNASGDKNSDTEELEKKLDKLDLSNI</sequence>
<gene>
    <name evidence="13" type="ORF">SAMEA4029010_CIC11G00000001313</name>
</gene>
<name>A0A1L0DPY8_9ASCO</name>
<feature type="binding site" evidence="9 10">
    <location>
        <position position="134"/>
    </location>
    <ligand>
        <name>Zn(2+)</name>
        <dbReference type="ChEBI" id="CHEBI:29105"/>
    </ligand>
</feature>
<keyword evidence="4 6" id="KW-0862">Zinc</keyword>
<evidence type="ECO:0000256" key="4">
    <source>
        <dbReference type="ARBA" id="ARBA00022833"/>
    </source>
</evidence>
<feature type="binding site" evidence="8">
    <location>
        <position position="248"/>
    </location>
    <ligand>
        <name>NAD(+)</name>
        <dbReference type="ChEBI" id="CHEBI:57540"/>
    </ligand>
</feature>
<evidence type="ECO:0000256" key="2">
    <source>
        <dbReference type="ARBA" id="ARBA00022679"/>
    </source>
</evidence>
<reference evidence="13 14" key="1">
    <citation type="submission" date="2016-10" db="EMBL/GenBank/DDBJ databases">
        <authorList>
            <person name="de Groot N.N."/>
        </authorList>
    </citation>
    <scope>NUCLEOTIDE SEQUENCE [LARGE SCALE GENOMIC DNA]</scope>
    <source>
        <strain evidence="13 14">CBS 141442</strain>
    </source>
</reference>
<feature type="binding site" evidence="8">
    <location>
        <begin position="34"/>
        <end position="36"/>
    </location>
    <ligand>
        <name>NAD(+)</name>
        <dbReference type="ChEBI" id="CHEBI:57540"/>
    </ligand>
</feature>
<evidence type="ECO:0000256" key="8">
    <source>
        <dbReference type="PIRSR" id="PIRSR037938-2"/>
    </source>
</evidence>
<protein>
    <recommendedName>
        <fullName evidence="6">NAD-dependent protein deacetylase</fullName>
        <ecNumber evidence="6">2.3.1.286</ecNumber>
    </recommendedName>
</protein>
<comment type="cofactor">
    <cofactor evidence="9">
        <name>Zn(2+)</name>
        <dbReference type="ChEBI" id="CHEBI:29105"/>
    </cofactor>
    <text evidence="9">Binds 1 zinc ion per subunit.</text>
</comment>
<dbReference type="EMBL" id="LT635762">
    <property type="protein sequence ID" value="SGZ57888.1"/>
    <property type="molecule type" value="Genomic_DNA"/>
</dbReference>
<dbReference type="GO" id="GO:0017136">
    <property type="term" value="F:histone deacetylase activity, NAD-dependent"/>
    <property type="evidence" value="ECO:0007669"/>
    <property type="project" value="InterPro"/>
</dbReference>
<evidence type="ECO:0000256" key="1">
    <source>
        <dbReference type="ARBA" id="ARBA00006924"/>
    </source>
</evidence>
<organism evidence="13 14">
    <name type="scientific">Sungouiella intermedia</name>
    <dbReference type="NCBI Taxonomy" id="45354"/>
    <lineage>
        <taxon>Eukaryota</taxon>
        <taxon>Fungi</taxon>
        <taxon>Dikarya</taxon>
        <taxon>Ascomycota</taxon>
        <taxon>Saccharomycotina</taxon>
        <taxon>Pichiomycetes</taxon>
        <taxon>Metschnikowiaceae</taxon>
        <taxon>Sungouiella</taxon>
    </lineage>
</organism>
<evidence type="ECO:0000256" key="10">
    <source>
        <dbReference type="PROSITE-ProRule" id="PRU00236"/>
    </source>
</evidence>
<comment type="similarity">
    <text evidence="1 6">Belongs to the sirtuin family. Class I subfamily.</text>
</comment>
<dbReference type="InterPro" id="IPR003000">
    <property type="entry name" value="Sirtuin"/>
</dbReference>
<feature type="binding site" evidence="8">
    <location>
        <begin position="24"/>
        <end position="28"/>
    </location>
    <ligand>
        <name>NAD(+)</name>
        <dbReference type="ChEBI" id="CHEBI:57540"/>
    </ligand>
</feature>
<dbReference type="PIRSF" id="PIRSF037938">
    <property type="entry name" value="SIR2_euk"/>
    <property type="match status" value="1"/>
</dbReference>
<proteinExistence type="inferred from homology"/>
<evidence type="ECO:0000259" key="12">
    <source>
        <dbReference type="PROSITE" id="PS50305"/>
    </source>
</evidence>
<feature type="binding site" evidence="8">
    <location>
        <begin position="203"/>
        <end position="204"/>
    </location>
    <ligand>
        <name>NAD(+)</name>
        <dbReference type="ChEBI" id="CHEBI:57540"/>
    </ligand>
</feature>
<feature type="compositionally biased region" description="Basic and acidic residues" evidence="11">
    <location>
        <begin position="330"/>
        <end position="349"/>
    </location>
</feature>
<keyword evidence="5 6" id="KW-0520">NAD</keyword>
<dbReference type="InterPro" id="IPR050134">
    <property type="entry name" value="NAD-dep_sirtuin_deacylases"/>
</dbReference>
<evidence type="ECO:0000256" key="3">
    <source>
        <dbReference type="ARBA" id="ARBA00022723"/>
    </source>
</evidence>
<evidence type="ECO:0000256" key="5">
    <source>
        <dbReference type="ARBA" id="ARBA00023027"/>
    </source>
</evidence>
<feature type="binding site" evidence="8">
    <location>
        <begin position="106"/>
        <end position="109"/>
    </location>
    <ligand>
        <name>NAD(+)</name>
        <dbReference type="ChEBI" id="CHEBI:57540"/>
    </ligand>
</feature>
<dbReference type="Gene3D" id="3.40.50.1220">
    <property type="entry name" value="TPP-binding domain"/>
    <property type="match status" value="1"/>
</dbReference>
<feature type="compositionally biased region" description="Basic and acidic residues" evidence="11">
    <location>
        <begin position="287"/>
        <end position="323"/>
    </location>
</feature>
<keyword evidence="3 6" id="KW-0479">Metal-binding</keyword>
<evidence type="ECO:0000313" key="14">
    <source>
        <dbReference type="Proteomes" id="UP000182334"/>
    </source>
</evidence>
<dbReference type="Proteomes" id="UP000182334">
    <property type="component" value="Chromosome VII"/>
</dbReference>
<dbReference type="GO" id="GO:0070403">
    <property type="term" value="F:NAD+ binding"/>
    <property type="evidence" value="ECO:0007669"/>
    <property type="project" value="UniProtKB-UniRule"/>
</dbReference>
<dbReference type="AlphaFoldDB" id="A0A1L0DPY8"/>
<accession>A0A1L0DPY8</accession>
<keyword evidence="2 6" id="KW-0808">Transferase</keyword>
<dbReference type="GO" id="GO:0008270">
    <property type="term" value="F:zinc ion binding"/>
    <property type="evidence" value="ECO:0007669"/>
    <property type="project" value="UniProtKB-UniRule"/>
</dbReference>
<dbReference type="SUPFAM" id="SSF52467">
    <property type="entry name" value="DHS-like NAD/FAD-binding domain"/>
    <property type="match status" value="1"/>
</dbReference>
<evidence type="ECO:0000256" key="6">
    <source>
        <dbReference type="PIRNR" id="PIRNR037938"/>
    </source>
</evidence>
<dbReference type="Pfam" id="PF02146">
    <property type="entry name" value="SIR2"/>
    <property type="match status" value="1"/>
</dbReference>
<dbReference type="OrthoDB" id="420264at2759"/>